<evidence type="ECO:0000256" key="1">
    <source>
        <dbReference type="SAM" id="MobiDB-lite"/>
    </source>
</evidence>
<proteinExistence type="predicted"/>
<dbReference type="OrthoDB" id="3032312at2759"/>
<dbReference type="Proteomes" id="UP000807342">
    <property type="component" value="Unassembled WGS sequence"/>
</dbReference>
<reference evidence="2" key="1">
    <citation type="submission" date="2020-11" db="EMBL/GenBank/DDBJ databases">
        <authorList>
            <consortium name="DOE Joint Genome Institute"/>
            <person name="Ahrendt S."/>
            <person name="Riley R."/>
            <person name="Andreopoulos W."/>
            <person name="Labutti K."/>
            <person name="Pangilinan J."/>
            <person name="Ruiz-Duenas F.J."/>
            <person name="Barrasa J.M."/>
            <person name="Sanchez-Garcia M."/>
            <person name="Camarero S."/>
            <person name="Miyauchi S."/>
            <person name="Serrano A."/>
            <person name="Linde D."/>
            <person name="Babiker R."/>
            <person name="Drula E."/>
            <person name="Ayuso-Fernandez I."/>
            <person name="Pacheco R."/>
            <person name="Padilla G."/>
            <person name="Ferreira P."/>
            <person name="Barriuso J."/>
            <person name="Kellner H."/>
            <person name="Castanera R."/>
            <person name="Alfaro M."/>
            <person name="Ramirez L."/>
            <person name="Pisabarro A.G."/>
            <person name="Kuo A."/>
            <person name="Tritt A."/>
            <person name="Lipzen A."/>
            <person name="He G."/>
            <person name="Yan M."/>
            <person name="Ng V."/>
            <person name="Cullen D."/>
            <person name="Martin F."/>
            <person name="Rosso M.-N."/>
            <person name="Henrissat B."/>
            <person name="Hibbett D."/>
            <person name="Martinez A.T."/>
            <person name="Grigoriev I.V."/>
        </authorList>
    </citation>
    <scope>NUCLEOTIDE SEQUENCE</scope>
    <source>
        <strain evidence="2">MF-IS2</strain>
    </source>
</reference>
<dbReference type="EMBL" id="MU151362">
    <property type="protein sequence ID" value="KAF9444601.1"/>
    <property type="molecule type" value="Genomic_DNA"/>
</dbReference>
<sequence>MFYAYDVKPGETSDSPDHDARLHKRKIPRLALSTDVKTLQRSRPHLPPTSMPSSIQMPLSPYYGPSRVDGVDLYSHRQRNTSTGRLPVKRRWRGTENMDSGYDSGYGAERHNLDSAYPALLPSSRYNTSAMACTAESSSRQQSHRSSPSYPQHPCDTRPDKIPYSCLQPTSFYPSPPQSTAVSPLEVFNPLPPPIQPPPSLPLHQPRPSRRIPIISLSQLASACDGTETTPQPKLMTTHKLGKEISWDAPYSTDFGQARFVQEVNGVGRFVQCSCGCMESYAIG</sequence>
<dbReference type="AlphaFoldDB" id="A0A9P5X883"/>
<feature type="compositionally biased region" description="Low complexity" evidence="1">
    <location>
        <begin position="137"/>
        <end position="154"/>
    </location>
</feature>
<accession>A0A9P5X883</accession>
<gene>
    <name evidence="2" type="ORF">P691DRAFT_332879</name>
</gene>
<feature type="compositionally biased region" description="Basic and acidic residues" evidence="1">
    <location>
        <begin position="8"/>
        <end position="20"/>
    </location>
</feature>
<feature type="region of interest" description="Disordered" evidence="1">
    <location>
        <begin position="132"/>
        <end position="161"/>
    </location>
</feature>
<evidence type="ECO:0000313" key="3">
    <source>
        <dbReference type="Proteomes" id="UP000807342"/>
    </source>
</evidence>
<organism evidence="2 3">
    <name type="scientific">Macrolepiota fuliginosa MF-IS2</name>
    <dbReference type="NCBI Taxonomy" id="1400762"/>
    <lineage>
        <taxon>Eukaryota</taxon>
        <taxon>Fungi</taxon>
        <taxon>Dikarya</taxon>
        <taxon>Basidiomycota</taxon>
        <taxon>Agaricomycotina</taxon>
        <taxon>Agaricomycetes</taxon>
        <taxon>Agaricomycetidae</taxon>
        <taxon>Agaricales</taxon>
        <taxon>Agaricineae</taxon>
        <taxon>Agaricaceae</taxon>
        <taxon>Macrolepiota</taxon>
    </lineage>
</organism>
<name>A0A9P5X883_9AGAR</name>
<feature type="region of interest" description="Disordered" evidence="1">
    <location>
        <begin position="1"/>
        <end position="58"/>
    </location>
</feature>
<keyword evidence="3" id="KW-1185">Reference proteome</keyword>
<evidence type="ECO:0000313" key="2">
    <source>
        <dbReference type="EMBL" id="KAF9444601.1"/>
    </source>
</evidence>
<protein>
    <submittedName>
        <fullName evidence="2">Uncharacterized protein</fullName>
    </submittedName>
</protein>
<comment type="caution">
    <text evidence="2">The sequence shown here is derived from an EMBL/GenBank/DDBJ whole genome shotgun (WGS) entry which is preliminary data.</text>
</comment>